<sequence length="218" mass="26067">MAFSIELKEQIQEYVYGHLPAEDWYDENFYPFIKDATLRERLIVEFKNGRIIYKIFEGLQAENELLLAQIKTQVIMYVSIQEAVINYVLFGLLEDKKDVQDLLFQERLIQIMIPNKKIEKLKNELIHDGKEILTYYKDKKPVDKTKIRYDQKVNACYKLRLIDLQLKEDLIKLYEYRNTVHLEAELKKNLDYNLEMGFLAYRRVEGLSIQLKESSKTI</sequence>
<organism evidence="1 2">
    <name type="scientific">Clostridium sporogenes</name>
    <dbReference type="NCBI Taxonomy" id="1509"/>
    <lineage>
        <taxon>Bacteria</taxon>
        <taxon>Bacillati</taxon>
        <taxon>Bacillota</taxon>
        <taxon>Clostridia</taxon>
        <taxon>Eubacteriales</taxon>
        <taxon>Clostridiaceae</taxon>
        <taxon>Clostridium</taxon>
    </lineage>
</organism>
<name>A0AAE6LWQ1_CLOSG</name>
<accession>A0AAE6LWQ1</accession>
<proteinExistence type="predicted"/>
<reference evidence="1" key="1">
    <citation type="submission" date="2017-07" db="EMBL/GenBank/DDBJ databases">
        <title>Genome sequencing of BoNT-producing clostridia.</title>
        <authorList>
            <person name="Williamson C."/>
        </authorList>
    </citation>
    <scope>NUCLEOTIDE SEQUENCE</scope>
    <source>
        <strain evidence="1">AM553</strain>
    </source>
</reference>
<gene>
    <name evidence="1" type="ORF">CGS26_11345</name>
</gene>
<evidence type="ECO:0000313" key="1">
    <source>
        <dbReference type="EMBL" id="QDY32910.1"/>
    </source>
</evidence>
<dbReference type="EMBL" id="CP022405">
    <property type="protein sequence ID" value="QDY32910.1"/>
    <property type="molecule type" value="Genomic_DNA"/>
</dbReference>
<evidence type="ECO:0000313" key="2">
    <source>
        <dbReference type="Proteomes" id="UP000962161"/>
    </source>
</evidence>
<dbReference type="AlphaFoldDB" id="A0AAE6LWQ1"/>
<dbReference type="Proteomes" id="UP000962161">
    <property type="component" value="Chromosome"/>
</dbReference>
<protein>
    <submittedName>
        <fullName evidence="1">Uncharacterized protein</fullName>
    </submittedName>
</protein>
<dbReference type="RefSeq" id="WP_061329494.1">
    <property type="nucleotide sequence ID" value="NZ_CP022405.1"/>
</dbReference>